<accession>A0ABS8P5R1</accession>
<evidence type="ECO:0000313" key="2">
    <source>
        <dbReference type="EMBL" id="MCD2193581.1"/>
    </source>
</evidence>
<comment type="caution">
    <text evidence="2">The sequence shown here is derived from an EMBL/GenBank/DDBJ whole genome shotgun (WGS) entry which is preliminary data.</text>
</comment>
<keyword evidence="1" id="KW-0238">DNA-binding</keyword>
<protein>
    <recommendedName>
        <fullName evidence="4">Integrase-like protein</fullName>
    </recommendedName>
</protein>
<keyword evidence="3" id="KW-1185">Reference proteome</keyword>
<name>A0ABS8P5R1_9PSEU</name>
<gene>
    <name evidence="2" type="ORF">LQ327_09325</name>
</gene>
<organism evidence="2 3">
    <name type="scientific">Actinomycetospora endophytica</name>
    <dbReference type="NCBI Taxonomy" id="2291215"/>
    <lineage>
        <taxon>Bacteria</taxon>
        <taxon>Bacillati</taxon>
        <taxon>Actinomycetota</taxon>
        <taxon>Actinomycetes</taxon>
        <taxon>Pseudonocardiales</taxon>
        <taxon>Pseudonocardiaceae</taxon>
        <taxon>Actinomycetospora</taxon>
    </lineage>
</organism>
<evidence type="ECO:0000313" key="3">
    <source>
        <dbReference type="Proteomes" id="UP001199469"/>
    </source>
</evidence>
<dbReference type="InterPro" id="IPR010998">
    <property type="entry name" value="Integrase_recombinase_N"/>
</dbReference>
<dbReference type="RefSeq" id="WP_230731858.1">
    <property type="nucleotide sequence ID" value="NZ_JAJNDB010000001.1"/>
</dbReference>
<evidence type="ECO:0000256" key="1">
    <source>
        <dbReference type="ARBA" id="ARBA00023125"/>
    </source>
</evidence>
<reference evidence="2 3" key="1">
    <citation type="submission" date="2021-11" db="EMBL/GenBank/DDBJ databases">
        <title>Draft genome sequence of Actinomycetospora sp. SF1 isolated from the rhizosphere soil.</title>
        <authorList>
            <person name="Duangmal K."/>
            <person name="Chantavorakit T."/>
        </authorList>
    </citation>
    <scope>NUCLEOTIDE SEQUENCE [LARGE SCALE GENOMIC DNA]</scope>
    <source>
        <strain evidence="2 3">TBRC 5722</strain>
    </source>
</reference>
<dbReference type="Proteomes" id="UP001199469">
    <property type="component" value="Unassembled WGS sequence"/>
</dbReference>
<dbReference type="Gene3D" id="1.10.150.130">
    <property type="match status" value="1"/>
</dbReference>
<proteinExistence type="predicted"/>
<sequence length="156" mass="17775">MASSRAHATRRRGNISFLPSGSARVTVYSGTDQLTGKPMQLRETVAARPTQRETEREAEKVRTRLLNQVDERRSPRTEATVNDLLDRWLEVVDIDRKTRAGYVGKIEKHVRPAIGRLPVGRVKADTVDALYAAMRRCRDHCSGRSFVQHRSERDHV</sequence>
<dbReference type="EMBL" id="JAJNDB010000001">
    <property type="protein sequence ID" value="MCD2193581.1"/>
    <property type="molecule type" value="Genomic_DNA"/>
</dbReference>
<dbReference type="InterPro" id="IPR011010">
    <property type="entry name" value="DNA_brk_join_enz"/>
</dbReference>
<evidence type="ECO:0008006" key="4">
    <source>
        <dbReference type="Google" id="ProtNLM"/>
    </source>
</evidence>
<dbReference type="SUPFAM" id="SSF56349">
    <property type="entry name" value="DNA breaking-rejoining enzymes"/>
    <property type="match status" value="1"/>
</dbReference>